<comment type="catalytic activity">
    <reaction evidence="7">
        <text>L-threonyl-[protein] + ATP = O-phospho-L-threonyl-[protein] + ADP + H(+)</text>
        <dbReference type="Rhea" id="RHEA:46608"/>
        <dbReference type="Rhea" id="RHEA-COMP:11060"/>
        <dbReference type="Rhea" id="RHEA-COMP:11605"/>
        <dbReference type="ChEBI" id="CHEBI:15378"/>
        <dbReference type="ChEBI" id="CHEBI:30013"/>
        <dbReference type="ChEBI" id="CHEBI:30616"/>
        <dbReference type="ChEBI" id="CHEBI:61977"/>
        <dbReference type="ChEBI" id="CHEBI:456216"/>
        <dbReference type="EC" id="2.7.11.1"/>
    </reaction>
</comment>
<feature type="region of interest" description="Disordered" evidence="9">
    <location>
        <begin position="1"/>
        <end position="22"/>
    </location>
</feature>
<evidence type="ECO:0000256" key="5">
    <source>
        <dbReference type="ARBA" id="ARBA00022777"/>
    </source>
</evidence>
<comment type="catalytic activity">
    <reaction evidence="8">
        <text>L-seryl-[protein] + ATP = O-phospho-L-seryl-[protein] + ADP + H(+)</text>
        <dbReference type="Rhea" id="RHEA:17989"/>
        <dbReference type="Rhea" id="RHEA-COMP:9863"/>
        <dbReference type="Rhea" id="RHEA-COMP:11604"/>
        <dbReference type="ChEBI" id="CHEBI:15378"/>
        <dbReference type="ChEBI" id="CHEBI:29999"/>
        <dbReference type="ChEBI" id="CHEBI:30616"/>
        <dbReference type="ChEBI" id="CHEBI:83421"/>
        <dbReference type="ChEBI" id="CHEBI:456216"/>
        <dbReference type="EC" id="2.7.11.1"/>
    </reaction>
</comment>
<dbReference type="AlphaFoldDB" id="A0A183FMW0"/>
<evidence type="ECO:0000256" key="8">
    <source>
        <dbReference type="ARBA" id="ARBA00048679"/>
    </source>
</evidence>
<evidence type="ECO:0000256" key="6">
    <source>
        <dbReference type="ARBA" id="ARBA00022840"/>
    </source>
</evidence>
<dbReference type="Proteomes" id="UP000050761">
    <property type="component" value="Unassembled WGS sequence"/>
</dbReference>
<dbReference type="Pfam" id="PF02149">
    <property type="entry name" value="KA1"/>
    <property type="match status" value="1"/>
</dbReference>
<keyword evidence="6" id="KW-0067">ATP-binding</keyword>
<dbReference type="Gene3D" id="3.30.310.80">
    <property type="entry name" value="Kinase associated domain 1, KA1"/>
    <property type="match status" value="1"/>
</dbReference>
<keyword evidence="3" id="KW-0808">Transferase</keyword>
<dbReference type="PROSITE" id="PS50032">
    <property type="entry name" value="KA1"/>
    <property type="match status" value="1"/>
</dbReference>
<sequence>LSQIREGHAIVPSGATTPQSLREDEIKPRSLRFTWSMKTTSSLAPDEIMREIRKVLDANNCDYEQRERYLILCVHGDPNADSLVQWEMEVCKLPRLSLNGVRFKRISGTSIGFKNIASKIAQELNL</sequence>
<feature type="domain" description="KA1" evidence="10">
    <location>
        <begin position="77"/>
        <end position="126"/>
    </location>
</feature>
<keyword evidence="4" id="KW-0547">Nucleotide-binding</keyword>
<dbReference type="CDD" id="cd12196">
    <property type="entry name" value="MARK1-3_C"/>
    <property type="match status" value="1"/>
</dbReference>
<proteinExistence type="predicted"/>
<reference evidence="12" key="1">
    <citation type="submission" date="2019-09" db="UniProtKB">
        <authorList>
            <consortium name="WormBaseParasite"/>
        </authorList>
    </citation>
    <scope>IDENTIFICATION</scope>
</reference>
<evidence type="ECO:0000259" key="10">
    <source>
        <dbReference type="PROSITE" id="PS50032"/>
    </source>
</evidence>
<evidence type="ECO:0000256" key="2">
    <source>
        <dbReference type="ARBA" id="ARBA00022527"/>
    </source>
</evidence>
<dbReference type="InterPro" id="IPR028375">
    <property type="entry name" value="KA1/Ssp2_C"/>
</dbReference>
<keyword evidence="2" id="KW-0723">Serine/threonine-protein kinase</keyword>
<dbReference type="FunFam" id="3.30.310.80:FF:000001">
    <property type="entry name" value="Non-specific serine/threonine protein kinase"/>
    <property type="match status" value="1"/>
</dbReference>
<dbReference type="GO" id="GO:0004674">
    <property type="term" value="F:protein serine/threonine kinase activity"/>
    <property type="evidence" value="ECO:0007669"/>
    <property type="project" value="UniProtKB-KW"/>
</dbReference>
<evidence type="ECO:0000256" key="9">
    <source>
        <dbReference type="SAM" id="MobiDB-lite"/>
    </source>
</evidence>
<evidence type="ECO:0000313" key="11">
    <source>
        <dbReference type="Proteomes" id="UP000050761"/>
    </source>
</evidence>
<evidence type="ECO:0000256" key="4">
    <source>
        <dbReference type="ARBA" id="ARBA00022741"/>
    </source>
</evidence>
<name>A0A183FMW0_HELPZ</name>
<keyword evidence="11" id="KW-1185">Reference proteome</keyword>
<dbReference type="GO" id="GO:0005524">
    <property type="term" value="F:ATP binding"/>
    <property type="evidence" value="ECO:0007669"/>
    <property type="project" value="UniProtKB-KW"/>
</dbReference>
<dbReference type="WBParaSite" id="HPBE_0000876701-mRNA-1">
    <property type="protein sequence ID" value="HPBE_0000876701-mRNA-1"/>
    <property type="gene ID" value="HPBE_0000876701"/>
</dbReference>
<organism evidence="11 12">
    <name type="scientific">Heligmosomoides polygyrus</name>
    <name type="common">Parasitic roundworm</name>
    <dbReference type="NCBI Taxonomy" id="6339"/>
    <lineage>
        <taxon>Eukaryota</taxon>
        <taxon>Metazoa</taxon>
        <taxon>Ecdysozoa</taxon>
        <taxon>Nematoda</taxon>
        <taxon>Chromadorea</taxon>
        <taxon>Rhabditida</taxon>
        <taxon>Rhabditina</taxon>
        <taxon>Rhabditomorpha</taxon>
        <taxon>Strongyloidea</taxon>
        <taxon>Heligmosomidae</taxon>
        <taxon>Heligmosomoides</taxon>
    </lineage>
</organism>
<dbReference type="InterPro" id="IPR001772">
    <property type="entry name" value="KA1_dom"/>
</dbReference>
<keyword evidence="5" id="KW-0418">Kinase</keyword>
<dbReference type="SUPFAM" id="SSF103243">
    <property type="entry name" value="KA1-like"/>
    <property type="match status" value="1"/>
</dbReference>
<protein>
    <recommendedName>
        <fullName evidence="1">non-specific serine/threonine protein kinase</fullName>
        <ecNumber evidence="1">2.7.11.1</ecNumber>
    </recommendedName>
</protein>
<evidence type="ECO:0000313" key="12">
    <source>
        <dbReference type="WBParaSite" id="HPBE_0000876701-mRNA-1"/>
    </source>
</evidence>
<evidence type="ECO:0000256" key="3">
    <source>
        <dbReference type="ARBA" id="ARBA00022679"/>
    </source>
</evidence>
<evidence type="ECO:0000256" key="1">
    <source>
        <dbReference type="ARBA" id="ARBA00012513"/>
    </source>
</evidence>
<dbReference type="EC" id="2.7.11.1" evidence="1"/>
<evidence type="ECO:0000256" key="7">
    <source>
        <dbReference type="ARBA" id="ARBA00047899"/>
    </source>
</evidence>
<accession>A0A183FMW0</accession>